<accession>A0A2K0TIC2</accession>
<name>A0A2K0TIC2_9HYPO</name>
<reference evidence="1 2" key="1">
    <citation type="submission" date="2017-02" db="EMBL/GenBank/DDBJ databases">
        <title>Genomes of Trichoderma spp. with biocontrol activity.</title>
        <authorList>
            <person name="Gardiner D."/>
            <person name="Kazan K."/>
            <person name="Vos C."/>
            <person name="Harvey P."/>
        </authorList>
    </citation>
    <scope>NUCLEOTIDE SEQUENCE [LARGE SCALE GENOMIC DNA]</scope>
    <source>
        <strain evidence="1 2">A5MH</strain>
    </source>
</reference>
<comment type="caution">
    <text evidence="1">The sequence shown here is derived from an EMBL/GenBank/DDBJ whole genome shotgun (WGS) entry which is preliminary data.</text>
</comment>
<dbReference type="OrthoDB" id="4996232at2759"/>
<gene>
    <name evidence="1" type="ORF">TGAMA5MH_02987</name>
</gene>
<evidence type="ECO:0000313" key="1">
    <source>
        <dbReference type="EMBL" id="PNP45264.1"/>
    </source>
</evidence>
<protein>
    <submittedName>
        <fullName evidence="1">Uncharacterized protein</fullName>
    </submittedName>
</protein>
<evidence type="ECO:0000313" key="2">
    <source>
        <dbReference type="Proteomes" id="UP000236546"/>
    </source>
</evidence>
<proteinExistence type="predicted"/>
<organism evidence="1 2">
    <name type="scientific">Trichoderma gamsii</name>
    <dbReference type="NCBI Taxonomy" id="398673"/>
    <lineage>
        <taxon>Eukaryota</taxon>
        <taxon>Fungi</taxon>
        <taxon>Dikarya</taxon>
        <taxon>Ascomycota</taxon>
        <taxon>Pezizomycotina</taxon>
        <taxon>Sordariomycetes</taxon>
        <taxon>Hypocreomycetidae</taxon>
        <taxon>Hypocreales</taxon>
        <taxon>Hypocreaceae</taxon>
        <taxon>Trichoderma</taxon>
    </lineage>
</organism>
<dbReference type="AlphaFoldDB" id="A0A2K0TIC2"/>
<dbReference type="Proteomes" id="UP000236546">
    <property type="component" value="Unassembled WGS sequence"/>
</dbReference>
<sequence>MSSPGSNSAASQRASEITSAMLNVPGYADDSMLFMMRYGALAKRESFDGFAASGLDGDGDGDGHD</sequence>
<dbReference type="EMBL" id="MTYH01000025">
    <property type="protein sequence ID" value="PNP45264.1"/>
    <property type="molecule type" value="Genomic_DNA"/>
</dbReference>